<dbReference type="Pfam" id="PF02013">
    <property type="entry name" value="CBM_10"/>
    <property type="match status" value="1"/>
</dbReference>
<dbReference type="PROSITE" id="PS51763">
    <property type="entry name" value="CBM10"/>
    <property type="match status" value="2"/>
</dbReference>
<reference evidence="5 6" key="1">
    <citation type="submission" date="2016-08" db="EMBL/GenBank/DDBJ databases">
        <title>A Parts List for Fungal Cellulosomes Revealed by Comparative Genomics.</title>
        <authorList>
            <consortium name="DOE Joint Genome Institute"/>
            <person name="Haitjema C.H."/>
            <person name="Gilmore S.P."/>
            <person name="Henske J.K."/>
            <person name="Solomon K.V."/>
            <person name="De Groot R."/>
            <person name="Kuo A."/>
            <person name="Mondo S.J."/>
            <person name="Salamov A.A."/>
            <person name="Labutti K."/>
            <person name="Zhao Z."/>
            <person name="Chiniquy J."/>
            <person name="Barry K."/>
            <person name="Brewer H.M."/>
            <person name="Purvine S.O."/>
            <person name="Wright A.T."/>
            <person name="Boxma B."/>
            <person name="Van Alen T."/>
            <person name="Hackstein J.H."/>
            <person name="Baker S.E."/>
            <person name="Grigoriev I.V."/>
            <person name="O'Malley M.A."/>
        </authorList>
    </citation>
    <scope>NUCLEOTIDE SEQUENCE [LARGE SCALE GENOMIC DNA]</scope>
    <source>
        <strain evidence="5 6">S4</strain>
    </source>
</reference>
<dbReference type="InterPro" id="IPR014867">
    <property type="entry name" value="Spore_coat_CotH_CotH2/3/7"/>
</dbReference>
<feature type="domain" description="CBM10" evidence="4">
    <location>
        <begin position="388"/>
        <end position="424"/>
    </location>
</feature>
<dbReference type="PANTHER" id="PTHR40050:SF1">
    <property type="entry name" value="INNER SPORE COAT PROTEIN H"/>
    <property type="match status" value="1"/>
</dbReference>
<accession>A0A1Y1WV72</accession>
<dbReference type="EMBL" id="MCFG01000247">
    <property type="protein sequence ID" value="ORX77459.1"/>
    <property type="molecule type" value="Genomic_DNA"/>
</dbReference>
<evidence type="ECO:0000313" key="6">
    <source>
        <dbReference type="Proteomes" id="UP000193944"/>
    </source>
</evidence>
<name>A0A1Y1WV72_9FUNG</name>
<proteinExistence type="predicted"/>
<dbReference type="Pfam" id="PF08757">
    <property type="entry name" value="CotH"/>
    <property type="match status" value="1"/>
</dbReference>
<dbReference type="SUPFAM" id="SSF64571">
    <property type="entry name" value="Cellulose docking domain, dockering"/>
    <property type="match status" value="2"/>
</dbReference>
<evidence type="ECO:0000256" key="1">
    <source>
        <dbReference type="ARBA" id="ARBA00022729"/>
    </source>
</evidence>
<evidence type="ECO:0000256" key="3">
    <source>
        <dbReference type="ARBA" id="ARBA00022801"/>
    </source>
</evidence>
<dbReference type="STRING" id="1754192.A0A1Y1WV72"/>
<dbReference type="InterPro" id="IPR009034">
    <property type="entry name" value="Dockerin_dom_fun_sf"/>
</dbReference>
<dbReference type="OrthoDB" id="10267127at2759"/>
<dbReference type="Gene3D" id="3.90.1220.10">
    <property type="entry name" value="Cellulose docking domain, dockering"/>
    <property type="match status" value="2"/>
</dbReference>
<protein>
    <recommendedName>
        <fullName evidence="4">CBM10 domain-containing protein</fullName>
    </recommendedName>
</protein>
<comment type="caution">
    <text evidence="5">The sequence shown here is derived from an EMBL/GenBank/DDBJ whole genome shotgun (WGS) entry which is preliminary data.</text>
</comment>
<feature type="domain" description="CBM10" evidence="4">
    <location>
        <begin position="338"/>
        <end position="378"/>
    </location>
</feature>
<dbReference type="GO" id="GO:0016787">
    <property type="term" value="F:hydrolase activity"/>
    <property type="evidence" value="ECO:0007669"/>
    <property type="project" value="UniProtKB-KW"/>
</dbReference>
<dbReference type="AlphaFoldDB" id="A0A1Y1WV72"/>
<dbReference type="Proteomes" id="UP000193944">
    <property type="component" value="Unassembled WGS sequence"/>
</dbReference>
<dbReference type="InterPro" id="IPR002883">
    <property type="entry name" value="CBM10/Dockerin_dom"/>
</dbReference>
<feature type="non-terminal residue" evidence="5">
    <location>
        <position position="1"/>
    </location>
</feature>
<evidence type="ECO:0000256" key="2">
    <source>
        <dbReference type="ARBA" id="ARBA00022737"/>
    </source>
</evidence>
<keyword evidence="1" id="KW-0732">Signal</keyword>
<evidence type="ECO:0000313" key="5">
    <source>
        <dbReference type="EMBL" id="ORX77459.1"/>
    </source>
</evidence>
<reference evidence="5 6" key="2">
    <citation type="submission" date="2016-08" db="EMBL/GenBank/DDBJ databases">
        <title>Pervasive Adenine N6-methylation of Active Genes in Fungi.</title>
        <authorList>
            <consortium name="DOE Joint Genome Institute"/>
            <person name="Mondo S.J."/>
            <person name="Dannebaum R.O."/>
            <person name="Kuo R.C."/>
            <person name="Labutti K."/>
            <person name="Haridas S."/>
            <person name="Kuo A."/>
            <person name="Salamov A."/>
            <person name="Ahrendt S.R."/>
            <person name="Lipzen A."/>
            <person name="Sullivan W."/>
            <person name="Andreopoulos W.B."/>
            <person name="Clum A."/>
            <person name="Lindquist E."/>
            <person name="Daum C."/>
            <person name="Ramamoorthy G.K."/>
            <person name="Gryganskyi A."/>
            <person name="Culley D."/>
            <person name="Magnuson J.K."/>
            <person name="James T.Y."/>
            <person name="O'Malley M.A."/>
            <person name="Stajich J.E."/>
            <person name="Spatafora J.W."/>
            <person name="Visel A."/>
            <person name="Grigoriev I.V."/>
        </authorList>
    </citation>
    <scope>NUCLEOTIDE SEQUENCE [LARGE SCALE GENOMIC DNA]</scope>
    <source>
        <strain evidence="5 6">S4</strain>
    </source>
</reference>
<keyword evidence="3" id="KW-0378">Hydrolase</keyword>
<keyword evidence="2" id="KW-0677">Repeat</keyword>
<sequence length="429" mass="50276">IRPNSAEPTLLRSKLVSDIHNRLGLPCISSNYISLYINNEYMGFYLLNDAYKPSWIEEEYGDKDTTTLYKCDNLIEFDPMFSTGCINENDDINVNDTEWIEFLNAVKMAKSSSDLENIFEIDHFCYEMIIDYLLGSIDHYENPLIGHNFDMYKQKNGKWIYLSHDFDLDFGQGRLKIDISFEEYIKSSKIIYLLILNDPDRFERILKDIVNKAFNPGTLYPRIDELKQFIKPFIELDKTPDANGNYPGRLNSKSDDFYTLEEWDANTEFTTVHNIYGIKEWILQKYRYVCNYYKIDCDPIYMDENYNSNITSTIILPTSTSIDIPTDTSTPLPTEKHKCWSELIGYECCSPEITGIYAQDEYGNWGYDFNKDEWCGLLTYEELIPNDDCWSEKYGYSCCKSCIVYEVDSIGSWGYEYNQWCGIPIYCDN</sequence>
<evidence type="ECO:0000259" key="4">
    <source>
        <dbReference type="PROSITE" id="PS51763"/>
    </source>
</evidence>
<keyword evidence="6" id="KW-1185">Reference proteome</keyword>
<dbReference type="PANTHER" id="PTHR40050">
    <property type="entry name" value="INNER SPORE COAT PROTEIN H"/>
    <property type="match status" value="1"/>
</dbReference>
<organism evidence="5 6">
    <name type="scientific">Anaeromyces robustus</name>
    <dbReference type="NCBI Taxonomy" id="1754192"/>
    <lineage>
        <taxon>Eukaryota</taxon>
        <taxon>Fungi</taxon>
        <taxon>Fungi incertae sedis</taxon>
        <taxon>Chytridiomycota</taxon>
        <taxon>Chytridiomycota incertae sedis</taxon>
        <taxon>Neocallimastigomycetes</taxon>
        <taxon>Neocallimastigales</taxon>
        <taxon>Neocallimastigaceae</taxon>
        <taxon>Anaeromyces</taxon>
    </lineage>
</organism>
<gene>
    <name evidence="5" type="ORF">BCR32DRAFT_302558</name>
</gene>